<sequence length="120" mass="13718">MWFLIHAGLLFVPRFELAKRDPEFANRPSVWRLRYPQPAWVRTTRASCFEQLTAALRKATGYFADAADVGRRLAGTTEERRPFGAEFFTEPRILPPPRWNEGFSDEPSTSIDAVPPGIDH</sequence>
<dbReference type="Proteomes" id="UP000294225">
    <property type="component" value="Unassembled WGS sequence"/>
</dbReference>
<dbReference type="RefSeq" id="WP_131497378.1">
    <property type="nucleotide sequence ID" value="NZ_SJKC01000002.1"/>
</dbReference>
<evidence type="ECO:0000313" key="2">
    <source>
        <dbReference type="EMBL" id="TCC38871.1"/>
    </source>
</evidence>
<reference evidence="2 3" key="1">
    <citation type="submission" date="2019-02" db="EMBL/GenBank/DDBJ databases">
        <title>Kribbella capetownensis sp. nov. and Kribbella speibonae sp. nov., isolated from soil.</title>
        <authorList>
            <person name="Curtis S.M."/>
            <person name="Norton I."/>
            <person name="Everest G.J."/>
            <person name="Meyers P.R."/>
        </authorList>
    </citation>
    <scope>NUCLEOTIDE SEQUENCE [LARGE SCALE GENOMIC DNA]</scope>
    <source>
        <strain evidence="2 3">YM55</strain>
    </source>
</reference>
<dbReference type="EMBL" id="SJKC01000002">
    <property type="protein sequence ID" value="TCC38871.1"/>
    <property type="molecule type" value="Genomic_DNA"/>
</dbReference>
<dbReference type="AlphaFoldDB" id="A0A4R0IXS7"/>
<accession>A0A4R0IXS7</accession>
<evidence type="ECO:0000256" key="1">
    <source>
        <dbReference type="SAM" id="MobiDB-lite"/>
    </source>
</evidence>
<feature type="region of interest" description="Disordered" evidence="1">
    <location>
        <begin position="91"/>
        <end position="120"/>
    </location>
</feature>
<protein>
    <submittedName>
        <fullName evidence="2">Uncharacterized protein</fullName>
    </submittedName>
</protein>
<organism evidence="2 3">
    <name type="scientific">Kribbella speibonae</name>
    <dbReference type="NCBI Taxonomy" id="1572660"/>
    <lineage>
        <taxon>Bacteria</taxon>
        <taxon>Bacillati</taxon>
        <taxon>Actinomycetota</taxon>
        <taxon>Actinomycetes</taxon>
        <taxon>Propionibacteriales</taxon>
        <taxon>Kribbellaceae</taxon>
        <taxon>Kribbella</taxon>
    </lineage>
</organism>
<evidence type="ECO:0000313" key="3">
    <source>
        <dbReference type="Proteomes" id="UP000294225"/>
    </source>
</evidence>
<gene>
    <name evidence="2" type="ORF">E0H92_21120</name>
</gene>
<comment type="caution">
    <text evidence="2">The sequence shown here is derived from an EMBL/GenBank/DDBJ whole genome shotgun (WGS) entry which is preliminary data.</text>
</comment>
<proteinExistence type="predicted"/>
<name>A0A4R0IXS7_9ACTN</name>